<evidence type="ECO:0000313" key="2">
    <source>
        <dbReference type="Proteomes" id="UP000585970"/>
    </source>
</evidence>
<keyword evidence="2" id="KW-1185">Reference proteome</keyword>
<organism evidence="1 2">
    <name type="scientific">Bartonella fuyuanensis</name>
    <dbReference type="NCBI Taxonomy" id="1460968"/>
    <lineage>
        <taxon>Bacteria</taxon>
        <taxon>Pseudomonadati</taxon>
        <taxon>Pseudomonadota</taxon>
        <taxon>Alphaproteobacteria</taxon>
        <taxon>Hyphomicrobiales</taxon>
        <taxon>Bartonellaceae</taxon>
        <taxon>Bartonella</taxon>
    </lineage>
</organism>
<dbReference type="EMBL" id="JACIFE010000062">
    <property type="protein sequence ID" value="MBB4077369.1"/>
    <property type="molecule type" value="Genomic_DNA"/>
</dbReference>
<protein>
    <recommendedName>
        <fullName evidence="3">Phage related protein</fullName>
    </recommendedName>
</protein>
<dbReference type="InterPro" id="IPR011004">
    <property type="entry name" value="Trimer_LpxA-like_sf"/>
</dbReference>
<gene>
    <name evidence="1" type="ORF">GGR08_001700</name>
</gene>
<comment type="caution">
    <text evidence="1">The sequence shown here is derived from an EMBL/GenBank/DDBJ whole genome shotgun (WGS) entry which is preliminary data.</text>
</comment>
<dbReference type="SUPFAM" id="SSF51161">
    <property type="entry name" value="Trimeric LpxA-like enzymes"/>
    <property type="match status" value="1"/>
</dbReference>
<evidence type="ECO:0000313" key="1">
    <source>
        <dbReference type="EMBL" id="MBB4077369.1"/>
    </source>
</evidence>
<evidence type="ECO:0008006" key="3">
    <source>
        <dbReference type="Google" id="ProtNLM"/>
    </source>
</evidence>
<dbReference type="AlphaFoldDB" id="A0A840E6F0"/>
<dbReference type="Proteomes" id="UP000585970">
    <property type="component" value="Unassembled WGS sequence"/>
</dbReference>
<feature type="non-terminal residue" evidence="1">
    <location>
        <position position="64"/>
    </location>
</feature>
<name>A0A840E6F0_9HYPH</name>
<accession>A0A840E6F0</accession>
<sequence>MSRRVPWGGFIENENNLSHNGNCWVYDDAMVIKASVSENAKIRNNACVVNYAKVYGNAVISDKG</sequence>
<proteinExistence type="predicted"/>
<reference evidence="1 2" key="1">
    <citation type="submission" date="2020-08" db="EMBL/GenBank/DDBJ databases">
        <title>Genomic Encyclopedia of Type Strains, Phase IV (KMG-IV): sequencing the most valuable type-strain genomes for metagenomic binning, comparative biology and taxonomic classification.</title>
        <authorList>
            <person name="Goeker M."/>
        </authorList>
    </citation>
    <scope>NUCLEOTIDE SEQUENCE [LARGE SCALE GENOMIC DNA]</scope>
    <source>
        <strain evidence="1 2">DSM 100694</strain>
    </source>
</reference>